<feature type="region of interest" description="Disordered" evidence="1">
    <location>
        <begin position="44"/>
        <end position="71"/>
    </location>
</feature>
<feature type="region of interest" description="Disordered" evidence="1">
    <location>
        <begin position="154"/>
        <end position="203"/>
    </location>
</feature>
<dbReference type="InParanoid" id="A0A2K1QTV1"/>
<reference evidence="2 3" key="1">
    <citation type="submission" date="2017-06" db="EMBL/GenBank/DDBJ databases">
        <title>Draft genome sequence of a variant of Elsinoe murrayae.</title>
        <authorList>
            <person name="Cheng Q."/>
        </authorList>
    </citation>
    <scope>NUCLEOTIDE SEQUENCE [LARGE SCALE GENOMIC DNA]</scope>
    <source>
        <strain evidence="2 3">CQ-2017a</strain>
    </source>
</reference>
<feature type="compositionally biased region" description="Low complexity" evidence="1">
    <location>
        <begin position="45"/>
        <end position="61"/>
    </location>
</feature>
<comment type="caution">
    <text evidence="2">The sequence shown here is derived from an EMBL/GenBank/DDBJ whole genome shotgun (WGS) entry which is preliminary data.</text>
</comment>
<name>A0A2K1QTV1_9PEZI</name>
<proteinExistence type="predicted"/>
<organism evidence="2 3">
    <name type="scientific">Sphaceloma murrayae</name>
    <dbReference type="NCBI Taxonomy" id="2082308"/>
    <lineage>
        <taxon>Eukaryota</taxon>
        <taxon>Fungi</taxon>
        <taxon>Dikarya</taxon>
        <taxon>Ascomycota</taxon>
        <taxon>Pezizomycotina</taxon>
        <taxon>Dothideomycetes</taxon>
        <taxon>Dothideomycetidae</taxon>
        <taxon>Myriangiales</taxon>
        <taxon>Elsinoaceae</taxon>
        <taxon>Sphaceloma</taxon>
    </lineage>
</organism>
<evidence type="ECO:0000313" key="3">
    <source>
        <dbReference type="Proteomes" id="UP000243797"/>
    </source>
</evidence>
<dbReference type="AlphaFoldDB" id="A0A2K1QTV1"/>
<dbReference type="EMBL" id="NKHZ01000041">
    <property type="protein sequence ID" value="PNS18313.1"/>
    <property type="molecule type" value="Genomic_DNA"/>
</dbReference>
<evidence type="ECO:0000313" key="2">
    <source>
        <dbReference type="EMBL" id="PNS18313.1"/>
    </source>
</evidence>
<accession>A0A2K1QTV1</accession>
<evidence type="ECO:0000256" key="1">
    <source>
        <dbReference type="SAM" id="MobiDB-lite"/>
    </source>
</evidence>
<protein>
    <submittedName>
        <fullName evidence="2">Glycogen</fullName>
    </submittedName>
</protein>
<feature type="compositionally biased region" description="Low complexity" evidence="1">
    <location>
        <begin position="174"/>
        <end position="186"/>
    </location>
</feature>
<dbReference type="Proteomes" id="UP000243797">
    <property type="component" value="Unassembled WGS sequence"/>
</dbReference>
<gene>
    <name evidence="2" type="ORF">CAC42_6130</name>
</gene>
<sequence>MPSLLRRLSTKLSTTRAAARDLADEARLTASEARSLARDLHAAYSNRSTTDPSSSFSAQSSPRDHRGRSTYDAIPESDVIFLETAAVVPLRNVGRGKRVVVVQHQHQHQHQQHRQHQWATLPGAGYETAQYGKEEWRDGQQGWDDEGESLKRADTFQDQTRYAGQKDIYQTRWSGSQRSDSSEGSEPGSLHGQPGAVEYPRWI</sequence>
<keyword evidence="3" id="KW-1185">Reference proteome</keyword>